<dbReference type="PROSITE" id="PS00211">
    <property type="entry name" value="ABC_TRANSPORTER_1"/>
    <property type="match status" value="1"/>
</dbReference>
<feature type="transmembrane region" description="Helical" evidence="8">
    <location>
        <begin position="131"/>
        <end position="155"/>
    </location>
</feature>
<evidence type="ECO:0000256" key="3">
    <source>
        <dbReference type="ARBA" id="ARBA00022692"/>
    </source>
</evidence>
<dbReference type="PROSITE" id="PS50929">
    <property type="entry name" value="ABC_TM1F"/>
    <property type="match status" value="1"/>
</dbReference>
<keyword evidence="4" id="KW-0547">Nucleotide-binding</keyword>
<dbReference type="PANTHER" id="PTHR24221">
    <property type="entry name" value="ATP-BINDING CASSETTE SUB-FAMILY B"/>
    <property type="match status" value="1"/>
</dbReference>
<dbReference type="InterPro" id="IPR017871">
    <property type="entry name" value="ABC_transporter-like_CS"/>
</dbReference>
<evidence type="ECO:0000256" key="5">
    <source>
        <dbReference type="ARBA" id="ARBA00022840"/>
    </source>
</evidence>
<dbReference type="Pfam" id="PF00005">
    <property type="entry name" value="ABC_tran"/>
    <property type="match status" value="1"/>
</dbReference>
<evidence type="ECO:0000259" key="10">
    <source>
        <dbReference type="PROSITE" id="PS50929"/>
    </source>
</evidence>
<evidence type="ECO:0000256" key="1">
    <source>
        <dbReference type="ARBA" id="ARBA00004651"/>
    </source>
</evidence>
<dbReference type="Pfam" id="PF00664">
    <property type="entry name" value="ABC_membrane"/>
    <property type="match status" value="1"/>
</dbReference>
<keyword evidence="12" id="KW-1185">Reference proteome</keyword>
<dbReference type="SUPFAM" id="SSF52540">
    <property type="entry name" value="P-loop containing nucleoside triphosphate hydrolases"/>
    <property type="match status" value="1"/>
</dbReference>
<feature type="domain" description="ABC transporter" evidence="9">
    <location>
        <begin position="339"/>
        <end position="552"/>
    </location>
</feature>
<dbReference type="SUPFAM" id="SSF90123">
    <property type="entry name" value="ABC transporter transmembrane region"/>
    <property type="match status" value="1"/>
</dbReference>
<dbReference type="RefSeq" id="WP_266122463.1">
    <property type="nucleotide sequence ID" value="NZ_JAJHNU010000001.1"/>
</dbReference>
<dbReference type="SMART" id="SM00382">
    <property type="entry name" value="AAA"/>
    <property type="match status" value="1"/>
</dbReference>
<accession>A0ABT8EFY7</accession>
<dbReference type="InterPro" id="IPR036640">
    <property type="entry name" value="ABC1_TM_sf"/>
</dbReference>
<dbReference type="CDD" id="cd03228">
    <property type="entry name" value="ABCC_MRP_Like"/>
    <property type="match status" value="1"/>
</dbReference>
<reference evidence="11" key="1">
    <citation type="submission" date="2021-11" db="EMBL/GenBank/DDBJ databases">
        <title>Draft genome sequence of Alcaligenes endophyticus type strain CCUG 75668T.</title>
        <authorList>
            <person name="Salva-Serra F."/>
            <person name="Duran R.E."/>
            <person name="Seeger M."/>
            <person name="Moore E.R.B."/>
            <person name="Jaen-Luchoro D."/>
        </authorList>
    </citation>
    <scope>NUCLEOTIDE SEQUENCE</scope>
    <source>
        <strain evidence="11">CCUG 75668</strain>
    </source>
</reference>
<dbReference type="Gene3D" id="1.20.1560.10">
    <property type="entry name" value="ABC transporter type 1, transmembrane domain"/>
    <property type="match status" value="1"/>
</dbReference>
<evidence type="ECO:0000256" key="8">
    <source>
        <dbReference type="SAM" id="Phobius"/>
    </source>
</evidence>
<proteinExistence type="predicted"/>
<evidence type="ECO:0000256" key="6">
    <source>
        <dbReference type="ARBA" id="ARBA00022989"/>
    </source>
</evidence>
<sequence>MSAWWRLMWPALRLRRAWCVAALLLALSTLLAGVGLLAVAGWFLTATFLAAGQIMFNLFVPSALIRGLSLGRIVSRYGERIVGHIVTLDLQTDVRTSVFARLCQFSQARLARYREGELSQRLVSDVAMLDTVFLLILSPLFSALGAGLLFSALLGQWLPQVAWAVLLCLLFAACLIPYALARMSRQSARQLHQAETDMRALTHHAVAGFADIQVWDAKASLDQAFEAASQRIAKARARVQGFGLLGQFCQHVMMGMALVLCAVWGAQAVASGQLSGPIWVGALLAILGLFEVVAPMMRGAARLGGVQNAADHLLELLDEPTDTSEAQAQPLAPDQAPELRLQGLSFAYADHTVLQDISLTVAPGDKVVLTGPSGSGKSTLLQVLMRILPVSQGQYLIQGQAATHWQTASWFNVCTLLAQDSPLFLGTVRDNLLMANPTVDDARLWQVLEQVQLAEKIRDLPQGLEAWLGEGGNQLSVGQARRLCLARTILTDAHIWFLDEPCAGLDVLTAQALLNDIMLAAKDRTVILVTHGLVPEHLFQHHWQLYEGRLQG</sequence>
<dbReference type="InterPro" id="IPR011527">
    <property type="entry name" value="ABC1_TM_dom"/>
</dbReference>
<dbReference type="InterPro" id="IPR039421">
    <property type="entry name" value="Type_1_exporter"/>
</dbReference>
<name>A0ABT8EFY7_9BURK</name>
<organism evidence="11 12">
    <name type="scientific">Alcaligenes endophyticus</name>
    <dbReference type="NCBI Taxonomy" id="1929088"/>
    <lineage>
        <taxon>Bacteria</taxon>
        <taxon>Pseudomonadati</taxon>
        <taxon>Pseudomonadota</taxon>
        <taxon>Betaproteobacteria</taxon>
        <taxon>Burkholderiales</taxon>
        <taxon>Alcaligenaceae</taxon>
        <taxon>Alcaligenes</taxon>
    </lineage>
</organism>
<gene>
    <name evidence="11" type="primary">cydC</name>
    <name evidence="11" type="ORF">LMS43_02770</name>
</gene>
<feature type="domain" description="ABC transmembrane type-1" evidence="10">
    <location>
        <begin position="20"/>
        <end position="303"/>
    </location>
</feature>
<comment type="subcellular location">
    <subcellularLocation>
        <location evidence="1">Cell membrane</location>
        <topology evidence="1">Multi-pass membrane protein</topology>
    </subcellularLocation>
</comment>
<dbReference type="Proteomes" id="UP001168613">
    <property type="component" value="Unassembled WGS sequence"/>
</dbReference>
<keyword evidence="6 8" id="KW-1133">Transmembrane helix</keyword>
<evidence type="ECO:0000313" key="11">
    <source>
        <dbReference type="EMBL" id="MDN4120207.1"/>
    </source>
</evidence>
<comment type="caution">
    <text evidence="11">The sequence shown here is derived from an EMBL/GenBank/DDBJ whole genome shotgun (WGS) entry which is preliminary data.</text>
</comment>
<evidence type="ECO:0000256" key="7">
    <source>
        <dbReference type="ARBA" id="ARBA00023136"/>
    </source>
</evidence>
<keyword evidence="3 8" id="KW-0812">Transmembrane</keyword>
<dbReference type="EMBL" id="JAJHNU010000001">
    <property type="protein sequence ID" value="MDN4120207.1"/>
    <property type="molecule type" value="Genomic_DNA"/>
</dbReference>
<dbReference type="InterPro" id="IPR003439">
    <property type="entry name" value="ABC_transporter-like_ATP-bd"/>
</dbReference>
<dbReference type="NCBIfam" id="TIGR02868">
    <property type="entry name" value="CydC"/>
    <property type="match status" value="1"/>
</dbReference>
<keyword evidence="7 8" id="KW-0472">Membrane</keyword>
<dbReference type="Gene3D" id="3.40.50.300">
    <property type="entry name" value="P-loop containing nucleotide triphosphate hydrolases"/>
    <property type="match status" value="1"/>
</dbReference>
<evidence type="ECO:0000256" key="4">
    <source>
        <dbReference type="ARBA" id="ARBA00022741"/>
    </source>
</evidence>
<keyword evidence="5" id="KW-0067">ATP-binding</keyword>
<evidence type="ECO:0000256" key="2">
    <source>
        <dbReference type="ARBA" id="ARBA00022475"/>
    </source>
</evidence>
<evidence type="ECO:0000313" key="12">
    <source>
        <dbReference type="Proteomes" id="UP001168613"/>
    </source>
</evidence>
<dbReference type="PROSITE" id="PS50893">
    <property type="entry name" value="ABC_TRANSPORTER_2"/>
    <property type="match status" value="1"/>
</dbReference>
<dbReference type="PANTHER" id="PTHR24221:SF653">
    <property type="entry name" value="TRANSPORT ATP-BINDING PROTEIN CYDC"/>
    <property type="match status" value="1"/>
</dbReference>
<keyword evidence="2" id="KW-1003">Cell membrane</keyword>
<feature type="transmembrane region" description="Helical" evidence="8">
    <location>
        <begin position="241"/>
        <end position="266"/>
    </location>
</feature>
<dbReference type="InterPro" id="IPR003593">
    <property type="entry name" value="AAA+_ATPase"/>
</dbReference>
<dbReference type="InterPro" id="IPR027417">
    <property type="entry name" value="P-loop_NTPase"/>
</dbReference>
<dbReference type="InterPro" id="IPR014223">
    <property type="entry name" value="ABC_CydC/D"/>
</dbReference>
<evidence type="ECO:0000259" key="9">
    <source>
        <dbReference type="PROSITE" id="PS50893"/>
    </source>
</evidence>
<feature type="transmembrane region" description="Helical" evidence="8">
    <location>
        <begin position="278"/>
        <end position="297"/>
    </location>
</feature>
<feature type="transmembrane region" description="Helical" evidence="8">
    <location>
        <begin position="161"/>
        <end position="181"/>
    </location>
</feature>
<feature type="transmembrane region" description="Helical" evidence="8">
    <location>
        <begin position="42"/>
        <end position="65"/>
    </location>
</feature>
<protein>
    <submittedName>
        <fullName evidence="11">Thiol reductant ABC exporter subunit CydC</fullName>
    </submittedName>
</protein>